<organism evidence="3 4">
    <name type="scientific">Litoreibacter meonggei</name>
    <dbReference type="NCBI Taxonomy" id="1049199"/>
    <lineage>
        <taxon>Bacteria</taxon>
        <taxon>Pseudomonadati</taxon>
        <taxon>Pseudomonadota</taxon>
        <taxon>Alphaproteobacteria</taxon>
        <taxon>Rhodobacterales</taxon>
        <taxon>Roseobacteraceae</taxon>
        <taxon>Litoreibacter</taxon>
    </lineage>
</organism>
<dbReference type="GO" id="GO:0004197">
    <property type="term" value="F:cysteine-type endopeptidase activity"/>
    <property type="evidence" value="ECO:0007669"/>
    <property type="project" value="InterPro"/>
</dbReference>
<keyword evidence="4" id="KW-1185">Reference proteome</keyword>
<evidence type="ECO:0000313" key="4">
    <source>
        <dbReference type="Proteomes" id="UP000269157"/>
    </source>
</evidence>
<dbReference type="Pfam" id="PF00656">
    <property type="entry name" value="Peptidase_C14"/>
    <property type="match status" value="1"/>
</dbReference>
<feature type="compositionally biased region" description="Polar residues" evidence="1">
    <location>
        <begin position="439"/>
        <end position="454"/>
    </location>
</feature>
<proteinExistence type="predicted"/>
<feature type="compositionally biased region" description="Low complexity" evidence="1">
    <location>
        <begin position="455"/>
        <end position="483"/>
    </location>
</feature>
<dbReference type="EMBL" id="RCCE01000002">
    <property type="protein sequence ID" value="RLJ59236.1"/>
    <property type="molecule type" value="Genomic_DNA"/>
</dbReference>
<dbReference type="InterPro" id="IPR052039">
    <property type="entry name" value="Caspase-related_regulators"/>
</dbReference>
<name>A0A497X1R7_9RHOB</name>
<dbReference type="InterPro" id="IPR029030">
    <property type="entry name" value="Caspase-like_dom_sf"/>
</dbReference>
<accession>A0A497X1R7</accession>
<dbReference type="PANTHER" id="PTHR22576">
    <property type="entry name" value="MUCOSA ASSOCIATED LYMPHOID TISSUE LYMPHOMA TRANSLOCATION PROTEIN 1/PARACASPASE"/>
    <property type="match status" value="1"/>
</dbReference>
<dbReference type="PROSITE" id="PS50208">
    <property type="entry name" value="CASPASE_P20"/>
    <property type="match status" value="1"/>
</dbReference>
<gene>
    <name evidence="3" type="ORF">BCF46_1384</name>
</gene>
<feature type="region of interest" description="Disordered" evidence="1">
    <location>
        <begin position="439"/>
        <end position="484"/>
    </location>
</feature>
<dbReference type="Gene3D" id="1.10.101.10">
    <property type="entry name" value="PGBD-like superfamily/PGBD"/>
    <property type="match status" value="1"/>
</dbReference>
<dbReference type="Pfam" id="PF01471">
    <property type="entry name" value="PG_binding_1"/>
    <property type="match status" value="1"/>
</dbReference>
<dbReference type="InterPro" id="IPR036366">
    <property type="entry name" value="PGBDSf"/>
</dbReference>
<dbReference type="GO" id="GO:0006508">
    <property type="term" value="P:proteolysis"/>
    <property type="evidence" value="ECO:0007669"/>
    <property type="project" value="InterPro"/>
</dbReference>
<evidence type="ECO:0000259" key="2">
    <source>
        <dbReference type="PROSITE" id="PS50208"/>
    </source>
</evidence>
<dbReference type="SUPFAM" id="SSF47090">
    <property type="entry name" value="PGBD-like"/>
    <property type="match status" value="1"/>
</dbReference>
<feature type="domain" description="Caspase family p20" evidence="2">
    <location>
        <begin position="44"/>
        <end position="173"/>
    </location>
</feature>
<comment type="caution">
    <text evidence="3">The sequence shown here is derived from an EMBL/GenBank/DDBJ whole genome shotgun (WGS) entry which is preliminary data.</text>
</comment>
<dbReference type="PANTHER" id="PTHR22576:SF37">
    <property type="entry name" value="MUCOSA-ASSOCIATED LYMPHOID TISSUE LYMPHOMA TRANSLOCATION PROTEIN 1"/>
    <property type="match status" value="1"/>
</dbReference>
<dbReference type="AlphaFoldDB" id="A0A497X1R7"/>
<dbReference type="Gene3D" id="3.40.50.1460">
    <property type="match status" value="1"/>
</dbReference>
<dbReference type="InterPro" id="IPR036365">
    <property type="entry name" value="PGBD-like_sf"/>
</dbReference>
<evidence type="ECO:0000256" key="1">
    <source>
        <dbReference type="SAM" id="MobiDB-lite"/>
    </source>
</evidence>
<dbReference type="InterPro" id="IPR001309">
    <property type="entry name" value="Pept_C14_p20"/>
</dbReference>
<evidence type="ECO:0000313" key="3">
    <source>
        <dbReference type="EMBL" id="RLJ59236.1"/>
    </source>
</evidence>
<reference evidence="3 4" key="1">
    <citation type="submission" date="2018-10" db="EMBL/GenBank/DDBJ databases">
        <title>Genomic Encyclopedia of Archaeal and Bacterial Type Strains, Phase II (KMG-II): from individual species to whole genera.</title>
        <authorList>
            <person name="Goeker M."/>
        </authorList>
    </citation>
    <scope>NUCLEOTIDE SEQUENCE [LARGE SCALE GENOMIC DNA]</scope>
    <source>
        <strain evidence="3 4">DSM 29466</strain>
    </source>
</reference>
<dbReference type="InterPro" id="IPR002477">
    <property type="entry name" value="Peptidoglycan-bd-like"/>
</dbReference>
<dbReference type="SUPFAM" id="SSF52129">
    <property type="entry name" value="Caspase-like"/>
    <property type="match status" value="1"/>
</dbReference>
<dbReference type="InterPro" id="IPR011600">
    <property type="entry name" value="Pept_C14_caspase"/>
</dbReference>
<dbReference type="Proteomes" id="UP000269157">
    <property type="component" value="Unassembled WGS sequence"/>
</dbReference>
<sequence length="525" mass="56631">MNSLALRLEATSPANIWNLFARVLLIATSTLLLMSPLQAQESGVERVALVIGNGAYENVAELKNPPNDSADLAAALTAVGFEVLLHTDQTQGSMLNTLRDFRRRASRAEIALVYFAGHGIEIDRQNYLLPVDAVLETDSDVNFEAVKLETMIFSASGAKQLSMVIVDACRNNPFAASMSRSTASRSIGHGLSSVEPTKNTLVAFAAKEGTTAADGTGRNSPYANALVAALGQPNLEVGLMMRKVREDVLQLTGGLQEPAVYGALPAEQIFLNDTRSLSPVAPEFIVTDRAIEDVPNASAGEIVFWKSISDSFQTSDLQTYLEIYPDGFFAELARARIKQAGGTVPQLRDPPAKVARDNTVSEPDIEDGFTRSEMVELQERLSALGHALGPADGIAGRRTEAAIRDYEKAKKLPVTGQATRAVLSALRDQVTDADLTTWRSKQTARASRKNATPTRTKAVARPKVAAPKPTAAKPKSPSKPAAKQSQFCEANKQCATSQCRIGDSGEFWRKTRGCKFCSVYAQRCN</sequence>
<protein>
    <submittedName>
        <fullName evidence="3">Putative caspase-like protein</fullName>
    </submittedName>
</protein>